<evidence type="ECO:0000313" key="2">
    <source>
        <dbReference type="EMBL" id="AEG73528.1"/>
    </source>
</evidence>
<reference key="2">
    <citation type="submission" date="2011-05" db="EMBL/GenBank/DDBJ databases">
        <title>The Genome of Mycoplasma haemofelis Strain Ohio2, a pathogenic hemoplasma of the cat.</title>
        <authorList>
            <person name="Santos A.P."/>
            <person name="Guimaraes A.M.S."/>
            <person name="SanMiguel P.J."/>
            <person name="Martin S.W."/>
            <person name="Messick J.B."/>
        </authorList>
    </citation>
    <scope>NUCLEOTIDE SEQUENCE</scope>
    <source>
        <strain>Ohio2</strain>
    </source>
</reference>
<evidence type="ECO:0000313" key="3">
    <source>
        <dbReference type="Proteomes" id="UP000007952"/>
    </source>
</evidence>
<sequence length="239" mass="24554">MAVPTAKLLKVGGPILTGIGGVIATSSLVSKSAEEKQEETFKTKALTDEDPTIEEYKDQNESEQESQDQEEGPEGQDNPDSSEAQEASEQQGDGGQPPSGGSPDDQKSEAGSEASQAGQTEGGPDQADTTSGTGEPPQVQGTDTDNVDGKDGEAGDPSGVSEASRLEGDSSQEGGTSSDGESSGDGVTQDGSDTATYNHASGTKYGTNDVGMTRQDLERTIQMKSGLEDCLKQLQSIQG</sequence>
<dbReference type="Proteomes" id="UP000007952">
    <property type="component" value="Chromosome"/>
</dbReference>
<feature type="compositionally biased region" description="Polar residues" evidence="1">
    <location>
        <begin position="127"/>
        <end position="144"/>
    </location>
</feature>
<reference evidence="2 3" key="1">
    <citation type="journal article" date="2011" name="J. Bacteriol.">
        <title>Complete genome sequences of two hemotropic Mycoplasmas, Mycoplasma haemofelis strain Ohio2 and Mycoplasma suis strain Illinois.</title>
        <authorList>
            <person name="Messick J.B."/>
            <person name="Santos A.P."/>
            <person name="Guimaraes A.M."/>
        </authorList>
    </citation>
    <scope>NUCLEOTIDE SEQUENCE [LARGE SCALE GENOMIC DNA]</scope>
    <source>
        <strain evidence="2 3">Ohio2</strain>
    </source>
</reference>
<dbReference type="KEGG" id="mhf:MHF_1292"/>
<dbReference type="EMBL" id="CP002808">
    <property type="protein sequence ID" value="AEG73528.1"/>
    <property type="molecule type" value="Genomic_DNA"/>
</dbReference>
<accession>F6FFW0</accession>
<feature type="compositionally biased region" description="Basic and acidic residues" evidence="1">
    <location>
        <begin position="32"/>
        <end position="47"/>
    </location>
</feature>
<name>F6FFW0_MYCHI</name>
<dbReference type="HOGENOM" id="CLU_1376828_0_0_14"/>
<gene>
    <name evidence="2" type="ordered locus">MHF_1292</name>
</gene>
<organism evidence="2 3">
    <name type="scientific">Mycoplasma haemofelis (strain Ohio2)</name>
    <dbReference type="NCBI Taxonomy" id="859194"/>
    <lineage>
        <taxon>Bacteria</taxon>
        <taxon>Bacillati</taxon>
        <taxon>Mycoplasmatota</taxon>
        <taxon>Mollicutes</taxon>
        <taxon>Mycoplasmataceae</taxon>
        <taxon>Mycoplasma</taxon>
    </lineage>
</organism>
<feature type="compositionally biased region" description="Polar residues" evidence="1">
    <location>
        <begin position="189"/>
        <end position="206"/>
    </location>
</feature>
<feature type="compositionally biased region" description="Polar residues" evidence="1">
    <location>
        <begin position="79"/>
        <end position="89"/>
    </location>
</feature>
<dbReference type="BioCyc" id="MHAE859194:G1GR7-1283-MONOMER"/>
<dbReference type="AlphaFoldDB" id="F6FFW0"/>
<evidence type="ECO:0000256" key="1">
    <source>
        <dbReference type="SAM" id="MobiDB-lite"/>
    </source>
</evidence>
<dbReference type="STRING" id="859194.MHF_1292"/>
<feature type="compositionally biased region" description="Acidic residues" evidence="1">
    <location>
        <begin position="61"/>
        <end position="74"/>
    </location>
</feature>
<feature type="compositionally biased region" description="Low complexity" evidence="1">
    <location>
        <begin position="169"/>
        <end position="186"/>
    </location>
</feature>
<proteinExistence type="predicted"/>
<protein>
    <submittedName>
        <fullName evidence="2">Uncharacterized protein</fullName>
    </submittedName>
</protein>
<feature type="region of interest" description="Disordered" evidence="1">
    <location>
        <begin position="30"/>
        <end position="217"/>
    </location>
</feature>